<protein>
    <submittedName>
        <fullName evidence="1">Uncharacterized protein</fullName>
    </submittedName>
</protein>
<reference evidence="2" key="1">
    <citation type="journal article" date="2022" name="Mol. Ecol. Resour.">
        <title>The genomes of chicory, endive, great burdock and yacon provide insights into Asteraceae palaeo-polyploidization history and plant inulin production.</title>
        <authorList>
            <person name="Fan W."/>
            <person name="Wang S."/>
            <person name="Wang H."/>
            <person name="Wang A."/>
            <person name="Jiang F."/>
            <person name="Liu H."/>
            <person name="Zhao H."/>
            <person name="Xu D."/>
            <person name="Zhang Y."/>
        </authorList>
    </citation>
    <scope>NUCLEOTIDE SEQUENCE [LARGE SCALE GENOMIC DNA]</scope>
    <source>
        <strain evidence="2">cv. Punajuju</strain>
    </source>
</reference>
<name>A0ACB9FA47_CICIN</name>
<accession>A0ACB9FA47</accession>
<dbReference type="Proteomes" id="UP001055811">
    <property type="component" value="Linkage Group LG03"/>
</dbReference>
<evidence type="ECO:0000313" key="1">
    <source>
        <dbReference type="EMBL" id="KAI3767705.1"/>
    </source>
</evidence>
<keyword evidence="2" id="KW-1185">Reference proteome</keyword>
<gene>
    <name evidence="1" type="ORF">L2E82_18060</name>
</gene>
<evidence type="ECO:0000313" key="2">
    <source>
        <dbReference type="Proteomes" id="UP001055811"/>
    </source>
</evidence>
<comment type="caution">
    <text evidence="1">The sequence shown here is derived from an EMBL/GenBank/DDBJ whole genome shotgun (WGS) entry which is preliminary data.</text>
</comment>
<reference evidence="1 2" key="2">
    <citation type="journal article" date="2022" name="Mol. Ecol. Resour.">
        <title>The genomes of chicory, endive, great burdock and yacon provide insights into Asteraceae paleo-polyploidization history and plant inulin production.</title>
        <authorList>
            <person name="Fan W."/>
            <person name="Wang S."/>
            <person name="Wang H."/>
            <person name="Wang A."/>
            <person name="Jiang F."/>
            <person name="Liu H."/>
            <person name="Zhao H."/>
            <person name="Xu D."/>
            <person name="Zhang Y."/>
        </authorList>
    </citation>
    <scope>NUCLEOTIDE SEQUENCE [LARGE SCALE GENOMIC DNA]</scope>
    <source>
        <strain evidence="2">cv. Punajuju</strain>
        <tissue evidence="1">Leaves</tissue>
    </source>
</reference>
<organism evidence="1 2">
    <name type="scientific">Cichorium intybus</name>
    <name type="common">Chicory</name>
    <dbReference type="NCBI Taxonomy" id="13427"/>
    <lineage>
        <taxon>Eukaryota</taxon>
        <taxon>Viridiplantae</taxon>
        <taxon>Streptophyta</taxon>
        <taxon>Embryophyta</taxon>
        <taxon>Tracheophyta</taxon>
        <taxon>Spermatophyta</taxon>
        <taxon>Magnoliopsida</taxon>
        <taxon>eudicotyledons</taxon>
        <taxon>Gunneridae</taxon>
        <taxon>Pentapetalae</taxon>
        <taxon>asterids</taxon>
        <taxon>campanulids</taxon>
        <taxon>Asterales</taxon>
        <taxon>Asteraceae</taxon>
        <taxon>Cichorioideae</taxon>
        <taxon>Cichorieae</taxon>
        <taxon>Cichoriinae</taxon>
        <taxon>Cichorium</taxon>
    </lineage>
</organism>
<dbReference type="EMBL" id="CM042011">
    <property type="protein sequence ID" value="KAI3767705.1"/>
    <property type="molecule type" value="Genomic_DNA"/>
</dbReference>
<proteinExistence type="predicted"/>
<sequence>MDTNHGVCGFEFHLRSVTVGCVGLDEYALLPPAYREHSHGKRQSVGLSFFSMKISKAMISSGNLLASTPVSNQLKESQKRKLFGELQVELTREKAYIGAAIGFVYGIISWELSQGIQNIPESSFQYANENALLIAHKLQRIKDQSEPKVKRISIAVFVGSSQGNLK</sequence>